<proteinExistence type="predicted"/>
<evidence type="ECO:0000313" key="1">
    <source>
        <dbReference type="EMBL" id="GLZ81704.1"/>
    </source>
</evidence>
<dbReference type="RefSeq" id="WP_285667260.1">
    <property type="nucleotide sequence ID" value="NZ_BSTX01000007.1"/>
</dbReference>
<reference evidence="1" key="1">
    <citation type="submission" date="2023-03" db="EMBL/GenBank/DDBJ databases">
        <title>Actinorhabdospora filicis NBRC 111898.</title>
        <authorList>
            <person name="Ichikawa N."/>
            <person name="Sato H."/>
            <person name="Tonouchi N."/>
        </authorList>
    </citation>
    <scope>NUCLEOTIDE SEQUENCE</scope>
    <source>
        <strain evidence="1">NBRC 111898</strain>
    </source>
</reference>
<dbReference type="EMBL" id="BSTX01000007">
    <property type="protein sequence ID" value="GLZ81704.1"/>
    <property type="molecule type" value="Genomic_DNA"/>
</dbReference>
<name>A0A9W6SRR3_9ACTN</name>
<dbReference type="PANTHER" id="PTHR32011:SF2">
    <property type="entry name" value="OS08G0472400 PROTEIN"/>
    <property type="match status" value="1"/>
</dbReference>
<organism evidence="1 2">
    <name type="scientific">Actinorhabdospora filicis</name>
    <dbReference type="NCBI Taxonomy" id="1785913"/>
    <lineage>
        <taxon>Bacteria</taxon>
        <taxon>Bacillati</taxon>
        <taxon>Actinomycetota</taxon>
        <taxon>Actinomycetes</taxon>
        <taxon>Micromonosporales</taxon>
        <taxon>Micromonosporaceae</taxon>
        <taxon>Actinorhabdospora</taxon>
    </lineage>
</organism>
<protein>
    <recommendedName>
        <fullName evidence="3">SMI1/KNR4 family protein</fullName>
    </recommendedName>
</protein>
<comment type="caution">
    <text evidence="1">The sequence shown here is derived from an EMBL/GenBank/DDBJ whole genome shotgun (WGS) entry which is preliminary data.</text>
</comment>
<accession>A0A9W6SRR3</accession>
<evidence type="ECO:0000313" key="2">
    <source>
        <dbReference type="Proteomes" id="UP001165079"/>
    </source>
</evidence>
<dbReference type="AlphaFoldDB" id="A0A9W6SRR3"/>
<evidence type="ECO:0008006" key="3">
    <source>
        <dbReference type="Google" id="ProtNLM"/>
    </source>
</evidence>
<sequence length="198" mass="22259">MSDLVEMGRRAARHLAATGLCEMTPGLTEAEFARVEAEFGFSFAPEHRAFLAEGLPLGEIQAEPGVIVAPRPWPDWRDGDPEDLRRRLDRPVRSIMERVEDGGWDLRFGPFPDDRRSGIAAARAFLAGAPQMVPVFSHRYLPAGADYPAHPVLSMWDTDIICYGTNLDGYIRREFGKPDDDEPWPPHTTIPVWSDLLY</sequence>
<dbReference type="PANTHER" id="PTHR32011">
    <property type="entry name" value="OS08G0472400 PROTEIN"/>
    <property type="match status" value="1"/>
</dbReference>
<dbReference type="Proteomes" id="UP001165079">
    <property type="component" value="Unassembled WGS sequence"/>
</dbReference>
<gene>
    <name evidence="1" type="ORF">Afil01_65110</name>
</gene>
<keyword evidence="2" id="KW-1185">Reference proteome</keyword>